<evidence type="ECO:0000313" key="1">
    <source>
        <dbReference type="EMBL" id="KAG5580537.1"/>
    </source>
</evidence>
<keyword evidence="2" id="KW-1185">Reference proteome</keyword>
<name>A0A9J5WXG5_SOLCO</name>
<dbReference type="Proteomes" id="UP000824120">
    <property type="component" value="Chromosome 10"/>
</dbReference>
<reference evidence="1 2" key="1">
    <citation type="submission" date="2020-09" db="EMBL/GenBank/DDBJ databases">
        <title>De no assembly of potato wild relative species, Solanum commersonii.</title>
        <authorList>
            <person name="Cho K."/>
        </authorList>
    </citation>
    <scope>NUCLEOTIDE SEQUENCE [LARGE SCALE GENOMIC DNA]</scope>
    <source>
        <strain evidence="1">LZ3.2</strain>
        <tissue evidence="1">Leaf</tissue>
    </source>
</reference>
<comment type="caution">
    <text evidence="1">The sequence shown here is derived from an EMBL/GenBank/DDBJ whole genome shotgun (WGS) entry which is preliminary data.</text>
</comment>
<dbReference type="AlphaFoldDB" id="A0A9J5WXG5"/>
<accession>A0A9J5WXG5</accession>
<evidence type="ECO:0000313" key="2">
    <source>
        <dbReference type="Proteomes" id="UP000824120"/>
    </source>
</evidence>
<gene>
    <name evidence="1" type="ORF">H5410_051164</name>
</gene>
<organism evidence="1 2">
    <name type="scientific">Solanum commersonii</name>
    <name type="common">Commerson's wild potato</name>
    <name type="synonym">Commerson's nightshade</name>
    <dbReference type="NCBI Taxonomy" id="4109"/>
    <lineage>
        <taxon>Eukaryota</taxon>
        <taxon>Viridiplantae</taxon>
        <taxon>Streptophyta</taxon>
        <taxon>Embryophyta</taxon>
        <taxon>Tracheophyta</taxon>
        <taxon>Spermatophyta</taxon>
        <taxon>Magnoliopsida</taxon>
        <taxon>eudicotyledons</taxon>
        <taxon>Gunneridae</taxon>
        <taxon>Pentapetalae</taxon>
        <taxon>asterids</taxon>
        <taxon>lamiids</taxon>
        <taxon>Solanales</taxon>
        <taxon>Solanaceae</taxon>
        <taxon>Solanoideae</taxon>
        <taxon>Solaneae</taxon>
        <taxon>Solanum</taxon>
    </lineage>
</organism>
<dbReference type="EMBL" id="JACXVP010000010">
    <property type="protein sequence ID" value="KAG5580537.1"/>
    <property type="molecule type" value="Genomic_DNA"/>
</dbReference>
<proteinExistence type="predicted"/>
<sequence length="164" mass="18372">MSPSGCPNVKQQPILHARHLQQCIWPTNVSQPLTAQNSSGRHHSAQCPICSQIPLNGASESGCIGSIELPHNLLTVRPWFSSHPVTLVKTEQPVNAWNRVQAPRENSPLFCDQSGHFLFVIYHLSIPVNLPLALDTPPIWFAGYRSGSIIWWYGYRLRTSSLIR</sequence>
<protein>
    <submittedName>
        <fullName evidence="1">Uncharacterized protein</fullName>
    </submittedName>
</protein>